<sequence length="42" mass="4711">MVGLQSGFTVIYILIHSDFNVSAKAPTFVNNCFNVQQFMLES</sequence>
<evidence type="ECO:0000313" key="1">
    <source>
        <dbReference type="EMBL" id="KKE83305.1"/>
    </source>
</evidence>
<proteinExistence type="predicted"/>
<name>A0A0F6AAV8_9GAMM</name>
<dbReference type="PATRIC" id="fig|1129367.4.peg.2833"/>
<dbReference type="AlphaFoldDB" id="A0A0F6AAV8"/>
<dbReference type="EMBL" id="AUXW01000149">
    <property type="protein sequence ID" value="KKE83305.1"/>
    <property type="molecule type" value="Genomic_DNA"/>
</dbReference>
<comment type="caution">
    <text evidence="1">The sequence shown here is derived from an EMBL/GenBank/DDBJ whole genome shotgun (WGS) entry which is preliminary data.</text>
</comment>
<dbReference type="Proteomes" id="UP000033434">
    <property type="component" value="Unassembled WGS sequence"/>
</dbReference>
<reference evidence="1 2" key="1">
    <citation type="journal article" date="2015" name="BMC Genomics">
        <title>Genome mining reveals unlocked bioactive potential of marine Gram-negative bacteria.</title>
        <authorList>
            <person name="Machado H."/>
            <person name="Sonnenschein E.C."/>
            <person name="Melchiorsen J."/>
            <person name="Gram L."/>
        </authorList>
    </citation>
    <scope>NUCLEOTIDE SEQUENCE [LARGE SCALE GENOMIC DNA]</scope>
    <source>
        <strain evidence="1 2">S4054</strain>
    </source>
</reference>
<accession>A0A0F6AAV8</accession>
<organism evidence="1 2">
    <name type="scientific">Pseudoalteromonas luteoviolacea S4054</name>
    <dbReference type="NCBI Taxonomy" id="1129367"/>
    <lineage>
        <taxon>Bacteria</taxon>
        <taxon>Pseudomonadati</taxon>
        <taxon>Pseudomonadota</taxon>
        <taxon>Gammaproteobacteria</taxon>
        <taxon>Alteromonadales</taxon>
        <taxon>Pseudoalteromonadaceae</taxon>
        <taxon>Pseudoalteromonas</taxon>
    </lineage>
</organism>
<evidence type="ECO:0000313" key="2">
    <source>
        <dbReference type="Proteomes" id="UP000033434"/>
    </source>
</evidence>
<protein>
    <submittedName>
        <fullName evidence="1">Uncharacterized protein</fullName>
    </submittedName>
</protein>
<gene>
    <name evidence="1" type="ORF">N479_15010</name>
</gene>